<dbReference type="Gene3D" id="3.30.70.100">
    <property type="match status" value="1"/>
</dbReference>
<reference evidence="8" key="1">
    <citation type="journal article" date="2018" name="Toxicon">
        <title>Venom-gland transcriptomics and venom proteomics of the giant Florida blue centipede, Scolopendra viridis.</title>
        <authorList>
            <person name="Ward M.J."/>
            <person name="Rokyta D.R."/>
        </authorList>
    </citation>
    <scope>NUCLEOTIDE SEQUENCE</scope>
    <source>
        <tissue evidence="8">Venom gland</tissue>
    </source>
</reference>
<dbReference type="GO" id="GO:0003998">
    <property type="term" value="F:acylphosphatase activity"/>
    <property type="evidence" value="ECO:0007669"/>
    <property type="project" value="UniProtKB-EC"/>
</dbReference>
<comment type="similarity">
    <text evidence="1 6">Belongs to the acylphosphatase family.</text>
</comment>
<dbReference type="PANTHER" id="PTHR10029">
    <property type="entry name" value="ACYLPHOSPHATASE"/>
    <property type="match status" value="1"/>
</dbReference>
<name>A0A4D5RAE5_SCOVI</name>
<comment type="caution">
    <text evidence="5">Lacks conserved residue(s) required for the propagation of feature annotation.</text>
</comment>
<dbReference type="EMBL" id="GGNE01000297">
    <property type="protein sequence ID" value="MIC88838.1"/>
    <property type="molecule type" value="Transcribed_RNA"/>
</dbReference>
<dbReference type="Pfam" id="PF00708">
    <property type="entry name" value="Acylphosphatase"/>
    <property type="match status" value="1"/>
</dbReference>
<evidence type="ECO:0000256" key="3">
    <source>
        <dbReference type="ARBA" id="ARBA00022801"/>
    </source>
</evidence>
<organism evidence="8">
    <name type="scientific">Scolopendra viridis</name>
    <name type="common">Giant centipede</name>
    <dbReference type="NCBI Taxonomy" id="118503"/>
    <lineage>
        <taxon>Eukaryota</taxon>
        <taxon>Metazoa</taxon>
        <taxon>Ecdysozoa</taxon>
        <taxon>Arthropoda</taxon>
        <taxon>Myriapoda</taxon>
        <taxon>Chilopoda</taxon>
        <taxon>Pleurostigmophora</taxon>
        <taxon>Scolopendromorpha</taxon>
        <taxon>Scolopendridae</taxon>
        <taxon>Scolopendra</taxon>
    </lineage>
</organism>
<dbReference type="PROSITE" id="PS51160">
    <property type="entry name" value="ACYLPHOSPHATASE_3"/>
    <property type="match status" value="1"/>
</dbReference>
<dbReference type="AlphaFoldDB" id="A0A4D5RAE5"/>
<evidence type="ECO:0000256" key="2">
    <source>
        <dbReference type="ARBA" id="ARBA00012150"/>
    </source>
</evidence>
<evidence type="ECO:0000256" key="5">
    <source>
        <dbReference type="PROSITE-ProRule" id="PRU00520"/>
    </source>
</evidence>
<sequence length="112" mass="13129">METEIITCRMLPEKLSGPTLVSVNFEVHGTVQGVYFPRYCQEMCRNFGVRGWVRNSRKGTIIGQLQGEKDKVDEIAMWLRLQGSPGSRIERCDFRKWSIIDGYDYRDFRIVY</sequence>
<keyword evidence="3" id="KW-0378">Hydrolase</keyword>
<dbReference type="InterPro" id="IPR020456">
    <property type="entry name" value="Acylphosphatase"/>
</dbReference>
<comment type="catalytic activity">
    <reaction evidence="4">
        <text>an acyl phosphate + H2O = a carboxylate + phosphate + H(+)</text>
        <dbReference type="Rhea" id="RHEA:14965"/>
        <dbReference type="ChEBI" id="CHEBI:15377"/>
        <dbReference type="ChEBI" id="CHEBI:15378"/>
        <dbReference type="ChEBI" id="CHEBI:29067"/>
        <dbReference type="ChEBI" id="CHEBI:43474"/>
        <dbReference type="ChEBI" id="CHEBI:59918"/>
        <dbReference type="EC" id="3.6.1.7"/>
    </reaction>
</comment>
<accession>A0A4D5RAE5</accession>
<evidence type="ECO:0000256" key="4">
    <source>
        <dbReference type="ARBA" id="ARBA00047645"/>
    </source>
</evidence>
<dbReference type="FunFam" id="3.30.70.100:FF:000011">
    <property type="entry name" value="Acylphosphatase"/>
    <property type="match status" value="1"/>
</dbReference>
<dbReference type="PRINTS" id="PR00112">
    <property type="entry name" value="ACYLPHPHTASE"/>
</dbReference>
<dbReference type="PANTHER" id="PTHR10029:SF10">
    <property type="entry name" value="GEO08407P1"/>
    <property type="match status" value="1"/>
</dbReference>
<evidence type="ECO:0000313" key="8">
    <source>
        <dbReference type="EMBL" id="MIC88838.1"/>
    </source>
</evidence>
<dbReference type="EC" id="3.6.1.7" evidence="2"/>
<evidence type="ECO:0000256" key="6">
    <source>
        <dbReference type="RuleBase" id="RU004168"/>
    </source>
</evidence>
<evidence type="ECO:0000259" key="7">
    <source>
        <dbReference type="PROSITE" id="PS51160"/>
    </source>
</evidence>
<evidence type="ECO:0000256" key="1">
    <source>
        <dbReference type="ARBA" id="ARBA00005614"/>
    </source>
</evidence>
<protein>
    <recommendedName>
        <fullName evidence="2">acylphosphatase</fullName>
        <ecNumber evidence="2">3.6.1.7</ecNumber>
    </recommendedName>
</protein>
<dbReference type="SUPFAM" id="SSF54975">
    <property type="entry name" value="Acylphosphatase/BLUF domain-like"/>
    <property type="match status" value="1"/>
</dbReference>
<feature type="domain" description="Acylphosphatase-like" evidence="7">
    <location>
        <begin position="22"/>
        <end position="112"/>
    </location>
</feature>
<dbReference type="InterPro" id="IPR036046">
    <property type="entry name" value="Acylphosphatase-like_dom_sf"/>
</dbReference>
<proteinExistence type="inferred from homology"/>
<dbReference type="InterPro" id="IPR001792">
    <property type="entry name" value="Acylphosphatase-like_dom"/>
</dbReference>